<dbReference type="Proteomes" id="UP000887226">
    <property type="component" value="Unassembled WGS sequence"/>
</dbReference>
<evidence type="ECO:0000256" key="1">
    <source>
        <dbReference type="SAM" id="MobiDB-lite"/>
    </source>
</evidence>
<keyword evidence="3" id="KW-1185">Reference proteome</keyword>
<feature type="region of interest" description="Disordered" evidence="1">
    <location>
        <begin position="1"/>
        <end position="31"/>
    </location>
</feature>
<evidence type="ECO:0000313" key="3">
    <source>
        <dbReference type="Proteomes" id="UP000887226"/>
    </source>
</evidence>
<proteinExistence type="predicted"/>
<feature type="region of interest" description="Disordered" evidence="1">
    <location>
        <begin position="129"/>
        <end position="151"/>
    </location>
</feature>
<evidence type="ECO:0000313" key="2">
    <source>
        <dbReference type="EMBL" id="KAG9246145.1"/>
    </source>
</evidence>
<accession>A0A9P7Z6A5</accession>
<organism evidence="2 3">
    <name type="scientific">Calycina marina</name>
    <dbReference type="NCBI Taxonomy" id="1763456"/>
    <lineage>
        <taxon>Eukaryota</taxon>
        <taxon>Fungi</taxon>
        <taxon>Dikarya</taxon>
        <taxon>Ascomycota</taxon>
        <taxon>Pezizomycotina</taxon>
        <taxon>Leotiomycetes</taxon>
        <taxon>Helotiales</taxon>
        <taxon>Pezizellaceae</taxon>
        <taxon>Calycina</taxon>
    </lineage>
</organism>
<gene>
    <name evidence="2" type="ORF">BJ878DRAFT_478576</name>
</gene>
<sequence>MSETVDILEDEEIAEGPAPAPALDHANRSPPITWSNSNFDLPKKPSAAVLEMNKRRFEFDLHRTAESSNPFVLKPHSWLPDHRWACGHAVNTVDSTDSVSIVEDKFPEAELFNDYSYLHRASSVRSIAPKYPEDTATDASKKPNTPPPKAVKFVPHQDFKLEYANHGPMHEASLDRLMDDLYEGPLMSGRRIQDQQKGDN</sequence>
<comment type="caution">
    <text evidence="2">The sequence shown here is derived from an EMBL/GenBank/DDBJ whole genome shotgun (WGS) entry which is preliminary data.</text>
</comment>
<dbReference type="AlphaFoldDB" id="A0A9P7Z6A5"/>
<dbReference type="EMBL" id="MU253815">
    <property type="protein sequence ID" value="KAG9246145.1"/>
    <property type="molecule type" value="Genomic_DNA"/>
</dbReference>
<name>A0A9P7Z6A5_9HELO</name>
<feature type="compositionally biased region" description="Acidic residues" evidence="1">
    <location>
        <begin position="1"/>
        <end position="14"/>
    </location>
</feature>
<protein>
    <submittedName>
        <fullName evidence="2">Uncharacterized protein</fullName>
    </submittedName>
</protein>
<reference evidence="2" key="1">
    <citation type="journal article" date="2021" name="IMA Fungus">
        <title>Genomic characterization of three marine fungi, including Emericellopsis atlantica sp. nov. with signatures of a generalist lifestyle and marine biomass degradation.</title>
        <authorList>
            <person name="Hagestad O.C."/>
            <person name="Hou L."/>
            <person name="Andersen J.H."/>
            <person name="Hansen E.H."/>
            <person name="Altermark B."/>
            <person name="Li C."/>
            <person name="Kuhnert E."/>
            <person name="Cox R.J."/>
            <person name="Crous P.W."/>
            <person name="Spatafora J.W."/>
            <person name="Lail K."/>
            <person name="Amirebrahimi M."/>
            <person name="Lipzen A."/>
            <person name="Pangilinan J."/>
            <person name="Andreopoulos W."/>
            <person name="Hayes R.D."/>
            <person name="Ng V."/>
            <person name="Grigoriev I.V."/>
            <person name="Jackson S.A."/>
            <person name="Sutton T.D.S."/>
            <person name="Dobson A.D.W."/>
            <person name="Rama T."/>
        </authorList>
    </citation>
    <scope>NUCLEOTIDE SEQUENCE</scope>
    <source>
        <strain evidence="2">TRa3180A</strain>
    </source>
</reference>